<dbReference type="InterPro" id="IPR036890">
    <property type="entry name" value="HATPase_C_sf"/>
</dbReference>
<keyword evidence="3" id="KW-0067">ATP-binding</keyword>
<gene>
    <name evidence="3" type="ORF">OHA22_32205</name>
</gene>
<evidence type="ECO:0000259" key="2">
    <source>
        <dbReference type="Pfam" id="PF13581"/>
    </source>
</evidence>
<keyword evidence="3" id="KW-0547">Nucleotide-binding</keyword>
<protein>
    <submittedName>
        <fullName evidence="3">ATP-binding protein</fullName>
    </submittedName>
</protein>
<dbReference type="Gene3D" id="3.30.565.10">
    <property type="entry name" value="Histidine kinase-like ATPase, C-terminal domain"/>
    <property type="match status" value="1"/>
</dbReference>
<dbReference type="EMBL" id="CP108222">
    <property type="protein sequence ID" value="WTT19858.1"/>
    <property type="molecule type" value="Genomic_DNA"/>
</dbReference>
<reference evidence="3" key="1">
    <citation type="submission" date="2022-10" db="EMBL/GenBank/DDBJ databases">
        <title>The complete genomes of actinobacterial strains from the NBC collection.</title>
        <authorList>
            <person name="Joergensen T.S."/>
            <person name="Alvarez Arevalo M."/>
            <person name="Sterndorff E.B."/>
            <person name="Faurdal D."/>
            <person name="Vuksanovic O."/>
            <person name="Mourched A.-S."/>
            <person name="Charusanti P."/>
            <person name="Shaw S."/>
            <person name="Blin K."/>
            <person name="Weber T."/>
        </authorList>
    </citation>
    <scope>NUCLEOTIDE SEQUENCE</scope>
    <source>
        <strain evidence="3">NBC_00093</strain>
    </source>
</reference>
<dbReference type="AlphaFoldDB" id="A0AAU2A7T9"/>
<feature type="domain" description="Histidine kinase/HSP90-like ATPase" evidence="2">
    <location>
        <begin position="35"/>
        <end position="134"/>
    </location>
</feature>
<dbReference type="PANTHER" id="PTHR35526:SF3">
    <property type="entry name" value="ANTI-SIGMA-F FACTOR RSBW"/>
    <property type="match status" value="1"/>
</dbReference>
<sequence length="169" mass="18255">MSPRAIGAASLLEVPPLQAREAPTSVTPCFDVAVRADPSRVEHARRITKAWLSRRCLMAEDRTNALVVVVSELCTNAIVHGRVDEVGLRGRMDAEGRVRLEVRDAPSLVPSQQQVDSGAESGRGLLLVDVFVTELGGTWGFAPDGATAWCEVPLASEVDDRAPVQEMLR</sequence>
<name>A0AAU2A7T9_9ACTN</name>
<accession>A0AAU2A7T9</accession>
<organism evidence="3">
    <name type="scientific">Streptomyces sp. NBC_00093</name>
    <dbReference type="NCBI Taxonomy" id="2975649"/>
    <lineage>
        <taxon>Bacteria</taxon>
        <taxon>Bacillati</taxon>
        <taxon>Actinomycetota</taxon>
        <taxon>Actinomycetes</taxon>
        <taxon>Kitasatosporales</taxon>
        <taxon>Streptomycetaceae</taxon>
        <taxon>Streptomyces</taxon>
    </lineage>
</organism>
<keyword evidence="1" id="KW-0418">Kinase</keyword>
<evidence type="ECO:0000256" key="1">
    <source>
        <dbReference type="ARBA" id="ARBA00022527"/>
    </source>
</evidence>
<keyword evidence="1" id="KW-0723">Serine/threonine-protein kinase</keyword>
<dbReference type="InterPro" id="IPR003594">
    <property type="entry name" value="HATPase_dom"/>
</dbReference>
<dbReference type="GO" id="GO:0004674">
    <property type="term" value="F:protein serine/threonine kinase activity"/>
    <property type="evidence" value="ECO:0007669"/>
    <property type="project" value="UniProtKB-KW"/>
</dbReference>
<dbReference type="CDD" id="cd16936">
    <property type="entry name" value="HATPase_RsbW-like"/>
    <property type="match status" value="1"/>
</dbReference>
<dbReference type="GO" id="GO:0005524">
    <property type="term" value="F:ATP binding"/>
    <property type="evidence" value="ECO:0007669"/>
    <property type="project" value="UniProtKB-KW"/>
</dbReference>
<dbReference type="PANTHER" id="PTHR35526">
    <property type="entry name" value="ANTI-SIGMA-F FACTOR RSBW-RELATED"/>
    <property type="match status" value="1"/>
</dbReference>
<dbReference type="InterPro" id="IPR050267">
    <property type="entry name" value="Anti-sigma-factor_SerPK"/>
</dbReference>
<evidence type="ECO:0000313" key="3">
    <source>
        <dbReference type="EMBL" id="WTT19858.1"/>
    </source>
</evidence>
<dbReference type="SUPFAM" id="SSF55874">
    <property type="entry name" value="ATPase domain of HSP90 chaperone/DNA topoisomerase II/histidine kinase"/>
    <property type="match status" value="1"/>
</dbReference>
<keyword evidence="1" id="KW-0808">Transferase</keyword>
<dbReference type="Pfam" id="PF13581">
    <property type="entry name" value="HATPase_c_2"/>
    <property type="match status" value="1"/>
</dbReference>
<proteinExistence type="predicted"/>